<gene>
    <name evidence="2" type="ORF">OUZ56_003675</name>
</gene>
<protein>
    <submittedName>
        <fullName evidence="2">Uncharacterized protein</fullName>
    </submittedName>
</protein>
<name>A0ABR0A9E6_9CRUS</name>
<keyword evidence="1" id="KW-0175">Coiled coil</keyword>
<dbReference type="Proteomes" id="UP001234178">
    <property type="component" value="Unassembled WGS sequence"/>
</dbReference>
<evidence type="ECO:0000313" key="2">
    <source>
        <dbReference type="EMBL" id="KAK4021766.1"/>
    </source>
</evidence>
<accession>A0ABR0A9E6</accession>
<sequence length="169" mass="18903">MSTIENKDVVEEPNVEDMVADGGDNSMNPNMSTNEKDMNCSETNTTLVELVTFPGENNSECNITSQSEGVYEIHDNIRLVPNLEISSHHFEESNLQQLDFVELKKVIMELQNRNSELVSKVKILNANIGELQSELQSSKVESSQLKLEIANGKSKNRKIYTAIALKTKS</sequence>
<dbReference type="EMBL" id="JAOYFB010000036">
    <property type="protein sequence ID" value="KAK4021766.1"/>
    <property type="molecule type" value="Genomic_DNA"/>
</dbReference>
<reference evidence="2 3" key="1">
    <citation type="journal article" date="2023" name="Nucleic Acids Res.">
        <title>The hologenome of Daphnia magna reveals possible DNA methylation and microbiome-mediated evolution of the host genome.</title>
        <authorList>
            <person name="Chaturvedi A."/>
            <person name="Li X."/>
            <person name="Dhandapani V."/>
            <person name="Marshall H."/>
            <person name="Kissane S."/>
            <person name="Cuenca-Cambronero M."/>
            <person name="Asole G."/>
            <person name="Calvet F."/>
            <person name="Ruiz-Romero M."/>
            <person name="Marangio P."/>
            <person name="Guigo R."/>
            <person name="Rago D."/>
            <person name="Mirbahai L."/>
            <person name="Eastwood N."/>
            <person name="Colbourne J.K."/>
            <person name="Zhou J."/>
            <person name="Mallon E."/>
            <person name="Orsini L."/>
        </authorList>
    </citation>
    <scope>NUCLEOTIDE SEQUENCE [LARGE SCALE GENOMIC DNA]</scope>
    <source>
        <strain evidence="2">LRV0_1</strain>
    </source>
</reference>
<feature type="coiled-coil region" evidence="1">
    <location>
        <begin position="100"/>
        <end position="148"/>
    </location>
</feature>
<comment type="caution">
    <text evidence="2">The sequence shown here is derived from an EMBL/GenBank/DDBJ whole genome shotgun (WGS) entry which is preliminary data.</text>
</comment>
<keyword evidence="3" id="KW-1185">Reference proteome</keyword>
<proteinExistence type="predicted"/>
<evidence type="ECO:0000256" key="1">
    <source>
        <dbReference type="SAM" id="Coils"/>
    </source>
</evidence>
<organism evidence="2 3">
    <name type="scientific">Daphnia magna</name>
    <dbReference type="NCBI Taxonomy" id="35525"/>
    <lineage>
        <taxon>Eukaryota</taxon>
        <taxon>Metazoa</taxon>
        <taxon>Ecdysozoa</taxon>
        <taxon>Arthropoda</taxon>
        <taxon>Crustacea</taxon>
        <taxon>Branchiopoda</taxon>
        <taxon>Diplostraca</taxon>
        <taxon>Cladocera</taxon>
        <taxon>Anomopoda</taxon>
        <taxon>Daphniidae</taxon>
        <taxon>Daphnia</taxon>
    </lineage>
</organism>
<evidence type="ECO:0000313" key="3">
    <source>
        <dbReference type="Proteomes" id="UP001234178"/>
    </source>
</evidence>